<name>A0ACB6RA20_9PLEO</name>
<comment type="caution">
    <text evidence="1">The sequence shown here is derived from an EMBL/GenBank/DDBJ whole genome shotgun (WGS) entry which is preliminary data.</text>
</comment>
<gene>
    <name evidence="1" type="ORF">BDR25DRAFT_349283</name>
</gene>
<proteinExistence type="predicted"/>
<organism evidence="1 2">
    <name type="scientific">Lindgomyces ingoldianus</name>
    <dbReference type="NCBI Taxonomy" id="673940"/>
    <lineage>
        <taxon>Eukaryota</taxon>
        <taxon>Fungi</taxon>
        <taxon>Dikarya</taxon>
        <taxon>Ascomycota</taxon>
        <taxon>Pezizomycotina</taxon>
        <taxon>Dothideomycetes</taxon>
        <taxon>Pleosporomycetidae</taxon>
        <taxon>Pleosporales</taxon>
        <taxon>Lindgomycetaceae</taxon>
        <taxon>Lindgomyces</taxon>
    </lineage>
</organism>
<dbReference type="Proteomes" id="UP000799755">
    <property type="component" value="Unassembled WGS sequence"/>
</dbReference>
<dbReference type="EMBL" id="MU003494">
    <property type="protein sequence ID" value="KAF2476164.1"/>
    <property type="molecule type" value="Genomic_DNA"/>
</dbReference>
<sequence length="204" mass="22414">MEPNAVGIISKPTIFFSPSLVLLFLQYAMHVCPIPTTSYYKPFRWIYTAVPSNTRLDVLVARQAILGLDTTFHSSGIGKGGWASRQLMHAHHSICIAPSGFSLPHYHLLYELVRTHYLIECGGVPRRQNSMTSPMVAILHEEGEGVTLQDPDIIYDLPYGCSSPRPSMLSSPEAGGAPGEKTNLVIGNKLPTHHLPTQSPSKRP</sequence>
<evidence type="ECO:0000313" key="2">
    <source>
        <dbReference type="Proteomes" id="UP000799755"/>
    </source>
</evidence>
<protein>
    <submittedName>
        <fullName evidence="1">Uncharacterized protein</fullName>
    </submittedName>
</protein>
<keyword evidence="2" id="KW-1185">Reference proteome</keyword>
<evidence type="ECO:0000313" key="1">
    <source>
        <dbReference type="EMBL" id="KAF2476164.1"/>
    </source>
</evidence>
<accession>A0ACB6RA20</accession>
<reference evidence="1" key="1">
    <citation type="journal article" date="2020" name="Stud. Mycol.">
        <title>101 Dothideomycetes genomes: a test case for predicting lifestyles and emergence of pathogens.</title>
        <authorList>
            <person name="Haridas S."/>
            <person name="Albert R."/>
            <person name="Binder M."/>
            <person name="Bloem J."/>
            <person name="Labutti K."/>
            <person name="Salamov A."/>
            <person name="Andreopoulos B."/>
            <person name="Baker S."/>
            <person name="Barry K."/>
            <person name="Bills G."/>
            <person name="Bluhm B."/>
            <person name="Cannon C."/>
            <person name="Castanera R."/>
            <person name="Culley D."/>
            <person name="Daum C."/>
            <person name="Ezra D."/>
            <person name="Gonzalez J."/>
            <person name="Henrissat B."/>
            <person name="Kuo A."/>
            <person name="Liang C."/>
            <person name="Lipzen A."/>
            <person name="Lutzoni F."/>
            <person name="Magnuson J."/>
            <person name="Mondo S."/>
            <person name="Nolan M."/>
            <person name="Ohm R."/>
            <person name="Pangilinan J."/>
            <person name="Park H.-J."/>
            <person name="Ramirez L."/>
            <person name="Alfaro M."/>
            <person name="Sun H."/>
            <person name="Tritt A."/>
            <person name="Yoshinaga Y."/>
            <person name="Zwiers L.-H."/>
            <person name="Turgeon B."/>
            <person name="Goodwin S."/>
            <person name="Spatafora J."/>
            <person name="Crous P."/>
            <person name="Grigoriev I."/>
        </authorList>
    </citation>
    <scope>NUCLEOTIDE SEQUENCE</scope>
    <source>
        <strain evidence="1">ATCC 200398</strain>
    </source>
</reference>